<gene>
    <name evidence="7" type="ORF">BH720_10830</name>
</gene>
<dbReference type="Gene3D" id="2.40.50.100">
    <property type="match status" value="2"/>
</dbReference>
<evidence type="ECO:0000259" key="5">
    <source>
        <dbReference type="Pfam" id="PF25876"/>
    </source>
</evidence>
<dbReference type="Gene3D" id="2.40.420.20">
    <property type="match status" value="1"/>
</dbReference>
<organism evidence="7">
    <name type="scientific">Desertifilum tharense IPPAS B-1220</name>
    <dbReference type="NCBI Taxonomy" id="1781255"/>
    <lineage>
        <taxon>Bacteria</taxon>
        <taxon>Bacillati</taxon>
        <taxon>Cyanobacteriota</taxon>
        <taxon>Cyanophyceae</taxon>
        <taxon>Desertifilales</taxon>
        <taxon>Desertifilaceae</taxon>
        <taxon>Desertifilum</taxon>
    </lineage>
</organism>
<dbReference type="GO" id="GO:0015562">
    <property type="term" value="F:efflux transmembrane transporter activity"/>
    <property type="evidence" value="ECO:0007669"/>
    <property type="project" value="TreeGrafter"/>
</dbReference>
<name>A0A1E5QKV6_9CYAN</name>
<evidence type="ECO:0008006" key="8">
    <source>
        <dbReference type="Google" id="ProtNLM"/>
    </source>
</evidence>
<dbReference type="STRING" id="1781255.BH720_10830"/>
<dbReference type="AlphaFoldDB" id="A0A1E5QKV6"/>
<reference evidence="7" key="1">
    <citation type="submission" date="2016-09" db="EMBL/GenBank/DDBJ databases">
        <title>Draft genome of thermotolerant cyanobacterium Desertifilum sp. strain IPPAS B-1220.</title>
        <authorList>
            <person name="Sinetova M.A."/>
            <person name="Bolakhan K."/>
            <person name="Zayadan B.K."/>
            <person name="Mironov K.S."/>
            <person name="Ustinova V."/>
            <person name="Kupriyanova E.V."/>
            <person name="Sidorov R.A."/>
            <person name="Skrypnik A.N."/>
            <person name="Gogoleva N.E."/>
            <person name="Gogolev Y.V."/>
            <person name="Los D.A."/>
        </authorList>
    </citation>
    <scope>NUCLEOTIDE SEQUENCE [LARGE SCALE GENOMIC DNA]</scope>
    <source>
        <strain evidence="7">IPPAS B-1220</strain>
    </source>
</reference>
<dbReference type="GO" id="GO:1990281">
    <property type="term" value="C:efflux pump complex"/>
    <property type="evidence" value="ECO:0007669"/>
    <property type="project" value="TreeGrafter"/>
</dbReference>
<feature type="domain" description="Multidrug resistance protein MdtA-like C-terminal permuted SH3" evidence="6">
    <location>
        <begin position="433"/>
        <end position="491"/>
    </location>
</feature>
<keyword evidence="2" id="KW-0175">Coiled coil</keyword>
<feature type="domain" description="Multidrug resistance protein MdtA-like alpha-helical hairpin" evidence="5">
    <location>
        <begin position="187"/>
        <end position="268"/>
    </location>
</feature>
<sequence>MSSLDRPSNEPPLLNEQAYNPEAPSSIENLEKPQKKPGLNRFWWLIPLVGVVFAIGGISFIRLRDKYSQEITVAEPAPLTVRTVTAERDSIQAWISSEGTVQAVRFKHLAFDVDGDVTYLADRDGRTLRAGDAVRQGELLAQIDDRTLQADINQAEAAVNEAQRQRGVAAANIAQMESQVVAARAQVAQAEAQVAQAQAAQNLAQTELQRYQQLFEQGVISASDLDNRRSTVQDAATQVAVAQAQVAAAQAQVSTAQAQVSSAREQLQATESQIATARARLNQAEVALEGTRLYAPFDGIVAYLNIRENEYYSLQAVSSQLGNYQELLNRVPIVIVDPNQFEVVADLSAGMSDRVRPGSTALVTEARSPQAGQSGVSLTELAEIQGSIYAVNPAVSPGNRAIQATARIASGSANLQHGASVTLWIAVAEQADTVVVPLNAIAFRARVPYVFAVNPETNTVEQRQVELGIEGFDRREILSGVQVGEQLVTEGQSGLVNGARVQVIPERFTSHRRTILDGSK</sequence>
<keyword evidence="4" id="KW-0812">Transmembrane</keyword>
<comment type="similarity">
    <text evidence="1">Belongs to the membrane fusion protein (MFP) (TC 8.A.1) family.</text>
</comment>
<dbReference type="InterPro" id="IPR006143">
    <property type="entry name" value="RND_pump_MFP"/>
</dbReference>
<feature type="region of interest" description="Disordered" evidence="3">
    <location>
        <begin position="1"/>
        <end position="21"/>
    </location>
</feature>
<evidence type="ECO:0000256" key="4">
    <source>
        <dbReference type="SAM" id="Phobius"/>
    </source>
</evidence>
<feature type="transmembrane region" description="Helical" evidence="4">
    <location>
        <begin position="42"/>
        <end position="61"/>
    </location>
</feature>
<dbReference type="Pfam" id="PF25967">
    <property type="entry name" value="RND-MFP_C"/>
    <property type="match status" value="1"/>
</dbReference>
<keyword evidence="4" id="KW-0472">Membrane</keyword>
<accession>A0A1E5QKV6</accession>
<dbReference type="NCBIfam" id="TIGR01730">
    <property type="entry name" value="RND_mfp"/>
    <property type="match status" value="1"/>
</dbReference>
<dbReference type="SUPFAM" id="SSF111369">
    <property type="entry name" value="HlyD-like secretion proteins"/>
    <property type="match status" value="1"/>
</dbReference>
<dbReference type="PANTHER" id="PTHR30469">
    <property type="entry name" value="MULTIDRUG RESISTANCE PROTEIN MDTA"/>
    <property type="match status" value="1"/>
</dbReference>
<dbReference type="InterPro" id="IPR058624">
    <property type="entry name" value="MdtA-like_HH"/>
</dbReference>
<dbReference type="Gene3D" id="2.40.30.170">
    <property type="match status" value="1"/>
</dbReference>
<evidence type="ECO:0000313" key="7">
    <source>
        <dbReference type="EMBL" id="OEJ75207.1"/>
    </source>
</evidence>
<feature type="coiled-coil region" evidence="2">
    <location>
        <begin position="145"/>
        <end position="287"/>
    </location>
</feature>
<keyword evidence="4" id="KW-1133">Transmembrane helix</keyword>
<dbReference type="InterPro" id="IPR058627">
    <property type="entry name" value="MdtA-like_C"/>
</dbReference>
<evidence type="ECO:0000256" key="3">
    <source>
        <dbReference type="SAM" id="MobiDB-lite"/>
    </source>
</evidence>
<proteinExistence type="inferred from homology"/>
<dbReference type="PANTHER" id="PTHR30469:SF15">
    <property type="entry name" value="HLYD FAMILY OF SECRETION PROTEINS"/>
    <property type="match status" value="1"/>
</dbReference>
<dbReference type="OrthoDB" id="9806939at2"/>
<comment type="caution">
    <text evidence="7">The sequence shown here is derived from an EMBL/GenBank/DDBJ whole genome shotgun (WGS) entry which is preliminary data.</text>
</comment>
<protein>
    <recommendedName>
        <fullName evidence="8">Efflux transporter periplasmic adaptor subunit</fullName>
    </recommendedName>
</protein>
<dbReference type="EMBL" id="MJGC01000053">
    <property type="protein sequence ID" value="OEJ75207.1"/>
    <property type="molecule type" value="Genomic_DNA"/>
</dbReference>
<evidence type="ECO:0000256" key="2">
    <source>
        <dbReference type="SAM" id="Coils"/>
    </source>
</evidence>
<evidence type="ECO:0000256" key="1">
    <source>
        <dbReference type="ARBA" id="ARBA00009477"/>
    </source>
</evidence>
<dbReference type="RefSeq" id="WP_069967206.1">
    <property type="nucleotide sequence ID" value="NZ_CM124774.1"/>
</dbReference>
<dbReference type="Gene3D" id="1.10.287.470">
    <property type="entry name" value="Helix hairpin bin"/>
    <property type="match status" value="2"/>
</dbReference>
<evidence type="ECO:0000259" key="6">
    <source>
        <dbReference type="Pfam" id="PF25967"/>
    </source>
</evidence>
<dbReference type="Pfam" id="PF25876">
    <property type="entry name" value="HH_MFP_RND"/>
    <property type="match status" value="1"/>
</dbReference>